<dbReference type="InterPro" id="IPR007693">
    <property type="entry name" value="DNA_helicase_DnaB-like_N"/>
</dbReference>
<organism evidence="14 15">
    <name type="scientific">Levilactobacillus suantsaii</name>
    <dbReference type="NCBI Taxonomy" id="2292255"/>
    <lineage>
        <taxon>Bacteria</taxon>
        <taxon>Bacillati</taxon>
        <taxon>Bacillota</taxon>
        <taxon>Bacilli</taxon>
        <taxon>Lactobacillales</taxon>
        <taxon>Lactobacillaceae</taxon>
        <taxon>Levilactobacillus</taxon>
    </lineage>
</organism>
<gene>
    <name evidence="14" type="ORF">DXH47_05255</name>
</gene>
<dbReference type="SUPFAM" id="SSF52540">
    <property type="entry name" value="P-loop containing nucleoside triphosphate hydrolases"/>
    <property type="match status" value="1"/>
</dbReference>
<keyword evidence="4 12" id="KW-0547">Nucleotide-binding</keyword>
<keyword evidence="2 12" id="KW-0639">Primosome</keyword>
<dbReference type="PANTHER" id="PTHR30153">
    <property type="entry name" value="REPLICATIVE DNA HELICASE DNAB"/>
    <property type="match status" value="1"/>
</dbReference>
<keyword evidence="6 12" id="KW-0347">Helicase</keyword>
<keyword evidence="3 12" id="KW-0235">DNA replication</keyword>
<dbReference type="Proteomes" id="UP000290602">
    <property type="component" value="Unassembled WGS sequence"/>
</dbReference>
<dbReference type="InterPro" id="IPR027417">
    <property type="entry name" value="P-loop_NTPase"/>
</dbReference>
<evidence type="ECO:0000256" key="6">
    <source>
        <dbReference type="ARBA" id="ARBA00022806"/>
    </source>
</evidence>
<keyword evidence="9" id="KW-0413">Isomerase</keyword>
<proteinExistence type="inferred from homology"/>
<evidence type="ECO:0000313" key="15">
    <source>
        <dbReference type="Proteomes" id="UP000290602"/>
    </source>
</evidence>
<dbReference type="InterPro" id="IPR007694">
    <property type="entry name" value="DNA_helicase_DnaB-like_C"/>
</dbReference>
<comment type="catalytic activity">
    <reaction evidence="10 12">
        <text>ATP + H2O = ADP + phosphate + H(+)</text>
        <dbReference type="Rhea" id="RHEA:13065"/>
        <dbReference type="ChEBI" id="CHEBI:15377"/>
        <dbReference type="ChEBI" id="CHEBI:15378"/>
        <dbReference type="ChEBI" id="CHEBI:30616"/>
        <dbReference type="ChEBI" id="CHEBI:43474"/>
        <dbReference type="ChEBI" id="CHEBI:456216"/>
        <dbReference type="EC" id="5.6.2.3"/>
    </reaction>
</comment>
<evidence type="ECO:0000256" key="1">
    <source>
        <dbReference type="ARBA" id="ARBA00008428"/>
    </source>
</evidence>
<dbReference type="SUPFAM" id="SSF48024">
    <property type="entry name" value="N-terminal domain of DnaB helicase"/>
    <property type="match status" value="1"/>
</dbReference>
<dbReference type="OrthoDB" id="9773982at2"/>
<dbReference type="AlphaFoldDB" id="A0A4Q0VKW1"/>
<evidence type="ECO:0000256" key="11">
    <source>
        <dbReference type="NCBIfam" id="TIGR00665"/>
    </source>
</evidence>
<dbReference type="GO" id="GO:0043139">
    <property type="term" value="F:5'-3' DNA helicase activity"/>
    <property type="evidence" value="ECO:0007669"/>
    <property type="project" value="UniProtKB-EC"/>
</dbReference>
<evidence type="ECO:0000256" key="12">
    <source>
        <dbReference type="RuleBase" id="RU362085"/>
    </source>
</evidence>
<evidence type="ECO:0000256" key="10">
    <source>
        <dbReference type="ARBA" id="ARBA00048954"/>
    </source>
</evidence>
<name>A0A4Q0VKW1_9LACO</name>
<dbReference type="GO" id="GO:0042802">
    <property type="term" value="F:identical protein binding"/>
    <property type="evidence" value="ECO:0007669"/>
    <property type="project" value="UniProtKB-ARBA"/>
</dbReference>
<dbReference type="GO" id="GO:0016887">
    <property type="term" value="F:ATP hydrolysis activity"/>
    <property type="evidence" value="ECO:0007669"/>
    <property type="project" value="RHEA"/>
</dbReference>
<feature type="compositionally biased region" description="Acidic residues" evidence="13">
    <location>
        <begin position="405"/>
        <end position="427"/>
    </location>
</feature>
<dbReference type="NCBIfam" id="TIGR00665">
    <property type="entry name" value="DnaB"/>
    <property type="match status" value="1"/>
</dbReference>
<comment type="caution">
    <text evidence="14">The sequence shown here is derived from an EMBL/GenBank/DDBJ whole genome shotgun (WGS) entry which is preliminary data.</text>
</comment>
<comment type="similarity">
    <text evidence="1 12">Belongs to the helicase family. DnaB subfamily.</text>
</comment>
<dbReference type="Pfam" id="PF00772">
    <property type="entry name" value="DnaB"/>
    <property type="match status" value="1"/>
</dbReference>
<dbReference type="Pfam" id="PF03796">
    <property type="entry name" value="DnaB_C"/>
    <property type="match status" value="1"/>
</dbReference>
<evidence type="ECO:0000256" key="5">
    <source>
        <dbReference type="ARBA" id="ARBA00022801"/>
    </source>
</evidence>
<dbReference type="GO" id="GO:0003677">
    <property type="term" value="F:DNA binding"/>
    <property type="evidence" value="ECO:0007669"/>
    <property type="project" value="UniProtKB-UniRule"/>
</dbReference>
<evidence type="ECO:0000256" key="7">
    <source>
        <dbReference type="ARBA" id="ARBA00022840"/>
    </source>
</evidence>
<evidence type="ECO:0000256" key="13">
    <source>
        <dbReference type="SAM" id="MobiDB-lite"/>
    </source>
</evidence>
<evidence type="ECO:0000256" key="8">
    <source>
        <dbReference type="ARBA" id="ARBA00023125"/>
    </source>
</evidence>
<evidence type="ECO:0000256" key="9">
    <source>
        <dbReference type="ARBA" id="ARBA00023235"/>
    </source>
</evidence>
<sequence length="465" mass="51370">MDNSALTDHTPPQNLEAEKAVLGAIFLSTDALVDALEVLTPEDFYRREHQIIFQAMVDLNDRDEAIDVVTITDLLTAKNELDDVGGVSYIAELASSVPTAANATYYAKIVQNKAVLRRLIQTATNIATTGYQQDGNVTEILDNAERDIMNVAEMRSQSGFRQIREVLSKSFEDINELSKKGDAITGLSTGYAELDKMTTGLHDDELMILAARPAVGKTAFALNIAQNVGTRTDKTVAIFSLEMSAESLVNRMLCAEGSIDANHLRTGQLTEDEWNNLVMAMGSLSKASIYIDDTAGNKITEIRAKCRRLAKEKQNLGLIVIDYLQLIEGTNHESRQQEVSDISRQLKKLAKELHVPVIALSQLSRGVEQRQDKRPVLSDIRESGSIEQDADIVSFLYRDDYYEREGDDADGGGDSDPRDDENQDVGEVEVIIEKNRSGPRGTVKLLFVKSFNKFSSVAYVPDDQG</sequence>
<dbReference type="GO" id="GO:0006269">
    <property type="term" value="P:DNA replication, synthesis of primer"/>
    <property type="evidence" value="ECO:0007669"/>
    <property type="project" value="UniProtKB-UniRule"/>
</dbReference>
<dbReference type="InterPro" id="IPR036185">
    <property type="entry name" value="DNA_heli_DnaB-like_N_sf"/>
</dbReference>
<accession>A0A4Q0VKW1</accession>
<evidence type="ECO:0000256" key="2">
    <source>
        <dbReference type="ARBA" id="ARBA00022515"/>
    </source>
</evidence>
<dbReference type="InterPro" id="IPR007692">
    <property type="entry name" value="DNA_helicase_DnaB"/>
</dbReference>
<dbReference type="EMBL" id="QXIL01000007">
    <property type="protein sequence ID" value="RXI78920.1"/>
    <property type="molecule type" value="Genomic_DNA"/>
</dbReference>
<protein>
    <recommendedName>
        <fullName evidence="11 12">Replicative DNA helicase</fullName>
        <ecNumber evidence="11 12">5.6.2.3</ecNumber>
    </recommendedName>
</protein>
<feature type="region of interest" description="Disordered" evidence="13">
    <location>
        <begin position="404"/>
        <end position="433"/>
    </location>
</feature>
<reference evidence="14 15" key="1">
    <citation type="submission" date="2018-08" db="EMBL/GenBank/DDBJ databases">
        <title>Lactobacillus suantsai sp. nov., isolated from traditional fermented suan-tsai in Taiwan.</title>
        <authorList>
            <person name="Huang C.-H."/>
        </authorList>
    </citation>
    <scope>NUCLEOTIDE SEQUENCE [LARGE SCALE GENOMIC DNA]</scope>
    <source>
        <strain evidence="14 15">BCRC 12945</strain>
    </source>
</reference>
<keyword evidence="7 12" id="KW-0067">ATP-binding</keyword>
<dbReference type="NCBIfam" id="NF004384">
    <property type="entry name" value="PRK05748.1"/>
    <property type="match status" value="1"/>
</dbReference>
<dbReference type="CDD" id="cd00984">
    <property type="entry name" value="DnaB_C"/>
    <property type="match status" value="1"/>
</dbReference>
<comment type="function">
    <text evidence="12">The main replicative DNA helicase, it participates in initiation and elongation during chromosome replication. Travels ahead of the DNA replisome, separating dsDNA into templates for DNA synthesis. A processive ATP-dependent 5'-3' DNA helicase it has DNA-dependent ATPase activity.</text>
</comment>
<dbReference type="FunFam" id="1.10.860.10:FF:000001">
    <property type="entry name" value="Replicative DNA helicase"/>
    <property type="match status" value="1"/>
</dbReference>
<dbReference type="InterPro" id="IPR016136">
    <property type="entry name" value="DNA_helicase_N/primase_C"/>
</dbReference>
<evidence type="ECO:0000256" key="4">
    <source>
        <dbReference type="ARBA" id="ARBA00022741"/>
    </source>
</evidence>
<dbReference type="Gene3D" id="3.40.50.300">
    <property type="entry name" value="P-loop containing nucleotide triphosphate hydrolases"/>
    <property type="match status" value="1"/>
</dbReference>
<keyword evidence="8 12" id="KW-0238">DNA-binding</keyword>
<dbReference type="GO" id="GO:0005524">
    <property type="term" value="F:ATP binding"/>
    <property type="evidence" value="ECO:0007669"/>
    <property type="project" value="UniProtKB-UniRule"/>
</dbReference>
<dbReference type="PANTHER" id="PTHR30153:SF2">
    <property type="entry name" value="REPLICATIVE DNA HELICASE"/>
    <property type="match status" value="1"/>
</dbReference>
<dbReference type="EC" id="5.6.2.3" evidence="11 12"/>
<keyword evidence="15" id="KW-1185">Reference proteome</keyword>
<evidence type="ECO:0000313" key="14">
    <source>
        <dbReference type="EMBL" id="RXI78920.1"/>
    </source>
</evidence>
<dbReference type="GO" id="GO:1990077">
    <property type="term" value="C:primosome complex"/>
    <property type="evidence" value="ECO:0007669"/>
    <property type="project" value="UniProtKB-UniRule"/>
</dbReference>
<dbReference type="GO" id="GO:0005829">
    <property type="term" value="C:cytosol"/>
    <property type="evidence" value="ECO:0007669"/>
    <property type="project" value="TreeGrafter"/>
</dbReference>
<evidence type="ECO:0000256" key="3">
    <source>
        <dbReference type="ARBA" id="ARBA00022705"/>
    </source>
</evidence>
<keyword evidence="5 12" id="KW-0378">Hydrolase</keyword>
<dbReference type="RefSeq" id="WP_129032238.1">
    <property type="nucleotide sequence ID" value="NZ_CP059603.1"/>
</dbReference>
<dbReference type="PROSITE" id="PS51199">
    <property type="entry name" value="SF4_HELICASE"/>
    <property type="match status" value="1"/>
</dbReference>
<dbReference type="FunFam" id="3.40.50.300:FF:000076">
    <property type="entry name" value="Replicative DNA helicase"/>
    <property type="match status" value="1"/>
</dbReference>
<dbReference type="Gene3D" id="1.10.860.10">
    <property type="entry name" value="DNAb Helicase, Chain A"/>
    <property type="match status" value="1"/>
</dbReference>